<name>A0A2P2MUW8_RHIMU</name>
<evidence type="ECO:0000313" key="5">
    <source>
        <dbReference type="EMBL" id="MBX34020.1"/>
    </source>
</evidence>
<evidence type="ECO:0000256" key="3">
    <source>
        <dbReference type="SAM" id="MobiDB-lite"/>
    </source>
</evidence>
<dbReference type="GO" id="GO:0009507">
    <property type="term" value="C:chloroplast"/>
    <property type="evidence" value="ECO:0007669"/>
    <property type="project" value="TreeGrafter"/>
</dbReference>
<dbReference type="EMBL" id="GGEC01053536">
    <property type="protein sequence ID" value="MBX34020.1"/>
    <property type="molecule type" value="Transcribed_RNA"/>
</dbReference>
<dbReference type="SUPFAM" id="SSF75471">
    <property type="entry name" value="YhbY-like"/>
    <property type="match status" value="1"/>
</dbReference>
<evidence type="ECO:0000259" key="4">
    <source>
        <dbReference type="PROSITE" id="PS51295"/>
    </source>
</evidence>
<protein>
    <submittedName>
        <fullName evidence="5">Uncharacterized protein MANES_04G084900</fullName>
    </submittedName>
</protein>
<dbReference type="Gene3D" id="3.30.110.60">
    <property type="entry name" value="YhbY-like"/>
    <property type="match status" value="1"/>
</dbReference>
<proteinExistence type="predicted"/>
<sequence>MVAASSATHVLHHLVGPSPQPPLVYLFGRPLCAATAATATTTTTTTAKAVLSNHHKSALLKHSATALFSCLSPLPLVFPRSLSTSSLSFLLKSVNHSLTLEEEIEEEQEEQEQENGLGVEIKVDFDDDDDDDADGGYIEDTEIGSQKLELKDSNVVDGGSSRGSGLKLPNLTVKEKKELASYANGLGKKLKCQLVGKSGVTENVASSFVETLESNELLKVKVHRTCPGELEDVVQQLEEATGSVVVGQIGRTVILYRPSLTKLKAEEEKKRQARKVLVRKEVKLKPRSSVKSMEGREQVRRLSRRGRRGSSRFDS</sequence>
<evidence type="ECO:0000256" key="2">
    <source>
        <dbReference type="PROSITE-ProRule" id="PRU00626"/>
    </source>
</evidence>
<dbReference type="InterPro" id="IPR035920">
    <property type="entry name" value="YhbY-like_sf"/>
</dbReference>
<dbReference type="PROSITE" id="PS51295">
    <property type="entry name" value="CRM"/>
    <property type="match status" value="1"/>
</dbReference>
<evidence type="ECO:0000256" key="1">
    <source>
        <dbReference type="ARBA" id="ARBA00022884"/>
    </source>
</evidence>
<dbReference type="SMART" id="SM01103">
    <property type="entry name" value="CRS1_YhbY"/>
    <property type="match status" value="1"/>
</dbReference>
<dbReference type="PANTHER" id="PTHR47714:SF1">
    <property type="entry name" value="RNA-BINDING CRS1 _ YHBY (CRM) DOMAIN PROTEIN"/>
    <property type="match status" value="1"/>
</dbReference>
<dbReference type="GO" id="GO:0003723">
    <property type="term" value="F:RNA binding"/>
    <property type="evidence" value="ECO:0007669"/>
    <property type="project" value="UniProtKB-UniRule"/>
</dbReference>
<keyword evidence="1 2" id="KW-0694">RNA-binding</keyword>
<dbReference type="AlphaFoldDB" id="A0A2P2MUW8"/>
<feature type="domain" description="CRM" evidence="4">
    <location>
        <begin position="169"/>
        <end position="268"/>
    </location>
</feature>
<organism evidence="5">
    <name type="scientific">Rhizophora mucronata</name>
    <name type="common">Asiatic mangrove</name>
    <dbReference type="NCBI Taxonomy" id="61149"/>
    <lineage>
        <taxon>Eukaryota</taxon>
        <taxon>Viridiplantae</taxon>
        <taxon>Streptophyta</taxon>
        <taxon>Embryophyta</taxon>
        <taxon>Tracheophyta</taxon>
        <taxon>Spermatophyta</taxon>
        <taxon>Magnoliopsida</taxon>
        <taxon>eudicotyledons</taxon>
        <taxon>Gunneridae</taxon>
        <taxon>Pentapetalae</taxon>
        <taxon>rosids</taxon>
        <taxon>fabids</taxon>
        <taxon>Malpighiales</taxon>
        <taxon>Rhizophoraceae</taxon>
        <taxon>Rhizophora</taxon>
    </lineage>
</organism>
<dbReference type="FunFam" id="3.30.110.60:FF:000004">
    <property type="entry name" value="RNA-binding CRS1 / YhbY (CRM) domain protein"/>
    <property type="match status" value="1"/>
</dbReference>
<dbReference type="PANTHER" id="PTHR47714">
    <property type="entry name" value="CRS1/YHBY DOMAIN CONTAINING PROTEIN, EXPRESSED"/>
    <property type="match status" value="1"/>
</dbReference>
<feature type="region of interest" description="Disordered" evidence="3">
    <location>
        <begin position="286"/>
        <end position="315"/>
    </location>
</feature>
<dbReference type="Pfam" id="PF01985">
    <property type="entry name" value="CRS1_YhbY"/>
    <property type="match status" value="1"/>
</dbReference>
<reference evidence="5" key="1">
    <citation type="submission" date="2018-02" db="EMBL/GenBank/DDBJ databases">
        <title>Rhizophora mucronata_Transcriptome.</title>
        <authorList>
            <person name="Meera S.P."/>
            <person name="Sreeshan A."/>
            <person name="Augustine A."/>
        </authorList>
    </citation>
    <scope>NUCLEOTIDE SEQUENCE</scope>
    <source>
        <tissue evidence="5">Leaf</tissue>
    </source>
</reference>
<feature type="compositionally biased region" description="Basic residues" evidence="3">
    <location>
        <begin position="301"/>
        <end position="315"/>
    </location>
</feature>
<accession>A0A2P2MUW8</accession>
<dbReference type="InterPro" id="IPR001890">
    <property type="entry name" value="RNA-binding_CRM"/>
</dbReference>